<dbReference type="AlphaFoldDB" id="A0A803NY04"/>
<sequence>MCRKTSLEDPHIVELMARGRVRVVEEAEQPTISQAKEPFAEKPKVSRDEETLAGCRGCYPPEDLDHIPAVKEVGKKKRSAPEREKARQESARPVQPPPASRHKGKVVASEDNSDDSSSEDERLPDNPPDDMASKMRDLVKRSLGGSSSSRTGESFDVTQNDLSLPFSDPPLANQPVVLDLPSRTTFPP</sequence>
<feature type="compositionally biased region" description="Basic and acidic residues" evidence="1">
    <location>
        <begin position="63"/>
        <end position="90"/>
    </location>
</feature>
<dbReference type="Gramene" id="evm.model.02.256">
    <property type="protein sequence ID" value="cds.evm.model.02.256"/>
    <property type="gene ID" value="evm.TU.02.256"/>
</dbReference>
<dbReference type="EnsemblPlants" id="evm.model.02.256">
    <property type="protein sequence ID" value="cds.evm.model.02.256"/>
    <property type="gene ID" value="evm.TU.02.256"/>
</dbReference>
<proteinExistence type="predicted"/>
<feature type="compositionally biased region" description="Low complexity" evidence="1">
    <location>
        <begin position="142"/>
        <end position="154"/>
    </location>
</feature>
<feature type="region of interest" description="Disordered" evidence="1">
    <location>
        <begin position="27"/>
        <end position="188"/>
    </location>
</feature>
<evidence type="ECO:0000313" key="3">
    <source>
        <dbReference type="Proteomes" id="UP000596661"/>
    </source>
</evidence>
<accession>A0A803NY04</accession>
<evidence type="ECO:0000313" key="2">
    <source>
        <dbReference type="EnsemblPlants" id="cds.evm.model.02.256"/>
    </source>
</evidence>
<feature type="compositionally biased region" description="Basic and acidic residues" evidence="1">
    <location>
        <begin position="38"/>
        <end position="50"/>
    </location>
</feature>
<keyword evidence="3" id="KW-1185">Reference proteome</keyword>
<evidence type="ECO:0000256" key="1">
    <source>
        <dbReference type="SAM" id="MobiDB-lite"/>
    </source>
</evidence>
<organism evidence="2 3">
    <name type="scientific">Cannabis sativa</name>
    <name type="common">Hemp</name>
    <name type="synonym">Marijuana</name>
    <dbReference type="NCBI Taxonomy" id="3483"/>
    <lineage>
        <taxon>Eukaryota</taxon>
        <taxon>Viridiplantae</taxon>
        <taxon>Streptophyta</taxon>
        <taxon>Embryophyta</taxon>
        <taxon>Tracheophyta</taxon>
        <taxon>Spermatophyta</taxon>
        <taxon>Magnoliopsida</taxon>
        <taxon>eudicotyledons</taxon>
        <taxon>Gunneridae</taxon>
        <taxon>Pentapetalae</taxon>
        <taxon>rosids</taxon>
        <taxon>fabids</taxon>
        <taxon>Rosales</taxon>
        <taxon>Cannabaceae</taxon>
        <taxon>Cannabis</taxon>
    </lineage>
</organism>
<feature type="compositionally biased region" description="Basic and acidic residues" evidence="1">
    <location>
        <begin position="131"/>
        <end position="140"/>
    </location>
</feature>
<reference evidence="2" key="1">
    <citation type="submission" date="2018-11" db="EMBL/GenBank/DDBJ databases">
        <authorList>
            <person name="Grassa J C."/>
        </authorList>
    </citation>
    <scope>NUCLEOTIDE SEQUENCE [LARGE SCALE GENOMIC DNA]</scope>
</reference>
<dbReference type="Proteomes" id="UP000596661">
    <property type="component" value="Chromosome 2"/>
</dbReference>
<name>A0A803NY04_CANSA</name>
<protein>
    <submittedName>
        <fullName evidence="2">Uncharacterized protein</fullName>
    </submittedName>
</protein>
<reference evidence="2" key="2">
    <citation type="submission" date="2021-03" db="UniProtKB">
        <authorList>
            <consortium name="EnsemblPlants"/>
        </authorList>
    </citation>
    <scope>IDENTIFICATION</scope>
</reference>
<dbReference type="EMBL" id="UZAU01000092">
    <property type="status" value="NOT_ANNOTATED_CDS"/>
    <property type="molecule type" value="Genomic_DNA"/>
</dbReference>